<gene>
    <name evidence="2" type="ORF">AB1Y20_021499</name>
</gene>
<proteinExistence type="predicted"/>
<comment type="caution">
    <text evidence="2">The sequence shown here is derived from an EMBL/GenBank/DDBJ whole genome shotgun (WGS) entry which is preliminary data.</text>
</comment>
<organism evidence="2 3">
    <name type="scientific">Prymnesium parvum</name>
    <name type="common">Toxic golden alga</name>
    <dbReference type="NCBI Taxonomy" id="97485"/>
    <lineage>
        <taxon>Eukaryota</taxon>
        <taxon>Haptista</taxon>
        <taxon>Haptophyta</taxon>
        <taxon>Prymnesiophyceae</taxon>
        <taxon>Prymnesiales</taxon>
        <taxon>Prymnesiaceae</taxon>
        <taxon>Prymnesium</taxon>
    </lineage>
</organism>
<evidence type="ECO:0000313" key="2">
    <source>
        <dbReference type="EMBL" id="KAL1521848.1"/>
    </source>
</evidence>
<protein>
    <submittedName>
        <fullName evidence="2">Uncharacterized protein</fullName>
    </submittedName>
</protein>
<sequence>MLAQLSRNLANHIRKANSSISVDGSDATTATQYPPAWSGSIAGVNDSLKGSLVLTVAGRYLATPNDTAVEDDRTPKILLKAGKARDPDKRTRDR</sequence>
<feature type="region of interest" description="Disordered" evidence="1">
    <location>
        <begin position="66"/>
        <end position="94"/>
    </location>
</feature>
<dbReference type="EMBL" id="JBGBPQ010000007">
    <property type="protein sequence ID" value="KAL1521848.1"/>
    <property type="molecule type" value="Genomic_DNA"/>
</dbReference>
<keyword evidence="3" id="KW-1185">Reference proteome</keyword>
<feature type="compositionally biased region" description="Basic and acidic residues" evidence="1">
    <location>
        <begin position="83"/>
        <end position="94"/>
    </location>
</feature>
<accession>A0AB34JLD6</accession>
<evidence type="ECO:0000256" key="1">
    <source>
        <dbReference type="SAM" id="MobiDB-lite"/>
    </source>
</evidence>
<dbReference type="AlphaFoldDB" id="A0AB34JLD6"/>
<dbReference type="Proteomes" id="UP001515480">
    <property type="component" value="Unassembled WGS sequence"/>
</dbReference>
<reference evidence="2 3" key="1">
    <citation type="journal article" date="2024" name="Science">
        <title>Giant polyketide synthase enzymes in the biosynthesis of giant marine polyether toxins.</title>
        <authorList>
            <person name="Fallon T.R."/>
            <person name="Shende V.V."/>
            <person name="Wierzbicki I.H."/>
            <person name="Pendleton A.L."/>
            <person name="Watervoot N.F."/>
            <person name="Auber R.P."/>
            <person name="Gonzalez D.J."/>
            <person name="Wisecaver J.H."/>
            <person name="Moore B.S."/>
        </authorList>
    </citation>
    <scope>NUCLEOTIDE SEQUENCE [LARGE SCALE GENOMIC DNA]</scope>
    <source>
        <strain evidence="2 3">12B1</strain>
    </source>
</reference>
<name>A0AB34JLD6_PRYPA</name>
<evidence type="ECO:0000313" key="3">
    <source>
        <dbReference type="Proteomes" id="UP001515480"/>
    </source>
</evidence>